<evidence type="ECO:0000256" key="2">
    <source>
        <dbReference type="ARBA" id="ARBA00009759"/>
    </source>
</evidence>
<feature type="binding site" evidence="7">
    <location>
        <position position="87"/>
    </location>
    <ligand>
        <name>Mg(2+)</name>
        <dbReference type="ChEBI" id="CHEBI:18420"/>
        <label>1</label>
        <note>catalytic</note>
    </ligand>
</feature>
<evidence type="ECO:0000256" key="1">
    <source>
        <dbReference type="ARBA" id="ARBA00001946"/>
    </source>
</evidence>
<dbReference type="InterPro" id="IPR051090">
    <property type="entry name" value="Inositol_monoP_superfamily"/>
</dbReference>
<dbReference type="PROSITE" id="PS00630">
    <property type="entry name" value="IMP_2"/>
    <property type="match status" value="1"/>
</dbReference>
<dbReference type="AlphaFoldDB" id="A0A5B9PFE9"/>
<dbReference type="GO" id="GO:0046872">
    <property type="term" value="F:metal ion binding"/>
    <property type="evidence" value="ECO:0007669"/>
    <property type="project" value="UniProtKB-KW"/>
</dbReference>
<dbReference type="PROSITE" id="PS00629">
    <property type="entry name" value="IMP_1"/>
    <property type="match status" value="1"/>
</dbReference>
<accession>A0A5B9PFE9</accession>
<organism evidence="8 9">
    <name type="scientific">Mariniblastus fucicola</name>
    <dbReference type="NCBI Taxonomy" id="980251"/>
    <lineage>
        <taxon>Bacteria</taxon>
        <taxon>Pseudomonadati</taxon>
        <taxon>Planctomycetota</taxon>
        <taxon>Planctomycetia</taxon>
        <taxon>Pirellulales</taxon>
        <taxon>Pirellulaceae</taxon>
        <taxon>Mariniblastus</taxon>
    </lineage>
</organism>
<dbReference type="SUPFAM" id="SSF56655">
    <property type="entry name" value="Carbohydrate phosphatase"/>
    <property type="match status" value="1"/>
</dbReference>
<dbReference type="Gene3D" id="3.40.190.80">
    <property type="match status" value="1"/>
</dbReference>
<keyword evidence="9" id="KW-1185">Reference proteome</keyword>
<keyword evidence="4 7" id="KW-0479">Metal-binding</keyword>
<feature type="binding site" evidence="7">
    <location>
        <position position="71"/>
    </location>
    <ligand>
        <name>Mg(2+)</name>
        <dbReference type="ChEBI" id="CHEBI:18420"/>
        <label>1</label>
        <note>catalytic</note>
    </ligand>
</feature>
<dbReference type="PRINTS" id="PR00377">
    <property type="entry name" value="IMPHPHTASES"/>
</dbReference>
<evidence type="ECO:0000313" key="8">
    <source>
        <dbReference type="EMBL" id="QEG23910.1"/>
    </source>
</evidence>
<dbReference type="RefSeq" id="WP_075082971.1">
    <property type="nucleotide sequence ID" value="NZ_CP042912.1"/>
</dbReference>
<feature type="binding site" evidence="7">
    <location>
        <position position="223"/>
    </location>
    <ligand>
        <name>Mg(2+)</name>
        <dbReference type="ChEBI" id="CHEBI:18420"/>
        <label>1</label>
        <note>catalytic</note>
    </ligand>
</feature>
<dbReference type="InterPro" id="IPR020583">
    <property type="entry name" value="Inositol_monoP_metal-BS"/>
</dbReference>
<dbReference type="EC" id="3.1.3.7" evidence="3"/>
<evidence type="ECO:0000256" key="5">
    <source>
        <dbReference type="ARBA" id="ARBA00022801"/>
    </source>
</evidence>
<protein>
    <recommendedName>
        <fullName evidence="3">3'(2'),5'-bisphosphate nucleotidase</fullName>
        <ecNumber evidence="3">3.1.3.7</ecNumber>
    </recommendedName>
</protein>
<gene>
    <name evidence="8" type="primary">hisN</name>
    <name evidence="8" type="ORF">MFFC18_38150</name>
</gene>
<keyword evidence="5 8" id="KW-0378">Hydrolase</keyword>
<feature type="binding site" evidence="7">
    <location>
        <position position="90"/>
    </location>
    <ligand>
        <name>Mg(2+)</name>
        <dbReference type="ChEBI" id="CHEBI:18420"/>
        <label>2</label>
    </ligand>
</feature>
<evidence type="ECO:0000256" key="7">
    <source>
        <dbReference type="PIRSR" id="PIRSR600760-2"/>
    </source>
</evidence>
<evidence type="ECO:0000313" key="9">
    <source>
        <dbReference type="Proteomes" id="UP000322214"/>
    </source>
</evidence>
<comment type="cofactor">
    <cofactor evidence="1 7">
        <name>Mg(2+)</name>
        <dbReference type="ChEBI" id="CHEBI:18420"/>
    </cofactor>
</comment>
<reference evidence="8 9" key="1">
    <citation type="submission" date="2019-08" db="EMBL/GenBank/DDBJ databases">
        <title>Deep-cultivation of Planctomycetes and their phenomic and genomic characterization uncovers novel biology.</title>
        <authorList>
            <person name="Wiegand S."/>
            <person name="Jogler M."/>
            <person name="Boedeker C."/>
            <person name="Pinto D."/>
            <person name="Vollmers J."/>
            <person name="Rivas-Marin E."/>
            <person name="Kohn T."/>
            <person name="Peeters S.H."/>
            <person name="Heuer A."/>
            <person name="Rast P."/>
            <person name="Oberbeckmann S."/>
            <person name="Bunk B."/>
            <person name="Jeske O."/>
            <person name="Meyerdierks A."/>
            <person name="Storesund J.E."/>
            <person name="Kallscheuer N."/>
            <person name="Luecker S."/>
            <person name="Lage O.M."/>
            <person name="Pohl T."/>
            <person name="Merkel B.J."/>
            <person name="Hornburger P."/>
            <person name="Mueller R.-W."/>
            <person name="Bruemmer F."/>
            <person name="Labrenz M."/>
            <person name="Spormann A.M."/>
            <person name="Op den Camp H."/>
            <person name="Overmann J."/>
            <person name="Amann R."/>
            <person name="Jetten M.S.M."/>
            <person name="Mascher T."/>
            <person name="Medema M.H."/>
            <person name="Devos D.P."/>
            <person name="Kaster A.-K."/>
            <person name="Ovreas L."/>
            <person name="Rohde M."/>
            <person name="Galperin M.Y."/>
            <person name="Jogler C."/>
        </authorList>
    </citation>
    <scope>NUCLEOTIDE SEQUENCE [LARGE SCALE GENOMIC DNA]</scope>
    <source>
        <strain evidence="8 9">FC18</strain>
    </source>
</reference>
<dbReference type="InterPro" id="IPR000760">
    <property type="entry name" value="Inositol_monophosphatase-like"/>
</dbReference>
<comment type="similarity">
    <text evidence="2">Belongs to the inositol monophosphatase superfamily.</text>
</comment>
<dbReference type="STRING" id="980251.GCA_001642875_00170"/>
<sequence>MSQSESTQRYELAQQIAKSAGKVTLNWFQTDRFEVEKKADRSPLTIADRESEKHLREQIAKHFPDDSIVGEEFGVTEGSSPWRWILDPIDGTKSFISGVPLYGTMVAVDRAIEGSDDRECLIGSVYLPGLDEGIHAMKGQGAWHFRGTETPTKASVSTTTEIADAVMATSQAETFGEVGAADAWNRLAKEVYFCRTWGDVYGYLLLATGRIEVMTDAILNIWDAAAVMPIVEEAGGVFTDFRGERKIDSGNAMASNGPFHDRLLEIVGAKTE</sequence>
<dbReference type="KEGG" id="mff:MFFC18_38150"/>
<name>A0A5B9PFE9_9BACT</name>
<keyword evidence="6 7" id="KW-0460">Magnesium</keyword>
<dbReference type="Pfam" id="PF00459">
    <property type="entry name" value="Inositol_P"/>
    <property type="match status" value="1"/>
</dbReference>
<evidence type="ECO:0000256" key="4">
    <source>
        <dbReference type="ARBA" id="ARBA00022723"/>
    </source>
</evidence>
<dbReference type="PANTHER" id="PTHR43200">
    <property type="entry name" value="PHOSPHATASE"/>
    <property type="match status" value="1"/>
</dbReference>
<dbReference type="GO" id="GO:0008441">
    <property type="term" value="F:3'(2'),5'-bisphosphate nucleotidase activity"/>
    <property type="evidence" value="ECO:0007669"/>
    <property type="project" value="UniProtKB-EC"/>
</dbReference>
<dbReference type="Proteomes" id="UP000322214">
    <property type="component" value="Chromosome"/>
</dbReference>
<evidence type="ECO:0000256" key="6">
    <source>
        <dbReference type="ARBA" id="ARBA00022842"/>
    </source>
</evidence>
<dbReference type="PANTHER" id="PTHR43200:SF6">
    <property type="entry name" value="3'(2'),5'-BISPHOSPHATE NUCLEOTIDASE"/>
    <property type="match status" value="1"/>
</dbReference>
<proteinExistence type="inferred from homology"/>
<feature type="binding site" evidence="7">
    <location>
        <position position="89"/>
    </location>
    <ligand>
        <name>Mg(2+)</name>
        <dbReference type="ChEBI" id="CHEBI:18420"/>
        <label>1</label>
        <note>catalytic</note>
    </ligand>
</feature>
<dbReference type="InterPro" id="IPR020550">
    <property type="entry name" value="Inositol_monophosphatase_CS"/>
</dbReference>
<dbReference type="GO" id="GO:0000105">
    <property type="term" value="P:L-histidine biosynthetic process"/>
    <property type="evidence" value="ECO:0007669"/>
    <property type="project" value="TreeGrafter"/>
</dbReference>
<dbReference type="Gene3D" id="3.30.540.10">
    <property type="entry name" value="Fructose-1,6-Bisphosphatase, subunit A, domain 1"/>
    <property type="match status" value="1"/>
</dbReference>
<evidence type="ECO:0000256" key="3">
    <source>
        <dbReference type="ARBA" id="ARBA00012633"/>
    </source>
</evidence>
<dbReference type="GO" id="GO:0046854">
    <property type="term" value="P:phosphatidylinositol phosphate biosynthetic process"/>
    <property type="evidence" value="ECO:0007669"/>
    <property type="project" value="InterPro"/>
</dbReference>
<dbReference type="EMBL" id="CP042912">
    <property type="protein sequence ID" value="QEG23910.1"/>
    <property type="molecule type" value="Genomic_DNA"/>
</dbReference>